<dbReference type="Proteomes" id="UP001597171">
    <property type="component" value="Unassembled WGS sequence"/>
</dbReference>
<dbReference type="Gene3D" id="3.30.70.100">
    <property type="match status" value="1"/>
</dbReference>
<dbReference type="PROSITE" id="PS50846">
    <property type="entry name" value="HMA_2"/>
    <property type="match status" value="1"/>
</dbReference>
<organism evidence="2 3">
    <name type="scientific">Methylopila musalis</name>
    <dbReference type="NCBI Taxonomy" id="1134781"/>
    <lineage>
        <taxon>Bacteria</taxon>
        <taxon>Pseudomonadati</taxon>
        <taxon>Pseudomonadota</taxon>
        <taxon>Alphaproteobacteria</taxon>
        <taxon>Hyphomicrobiales</taxon>
        <taxon>Methylopilaceae</taxon>
        <taxon>Methylopila</taxon>
    </lineage>
</organism>
<dbReference type="CDD" id="cd00371">
    <property type="entry name" value="HMA"/>
    <property type="match status" value="1"/>
</dbReference>
<evidence type="ECO:0000313" key="2">
    <source>
        <dbReference type="EMBL" id="MFD1333649.1"/>
    </source>
</evidence>
<dbReference type="Pfam" id="PF00403">
    <property type="entry name" value="HMA"/>
    <property type="match status" value="1"/>
</dbReference>
<accession>A0ABW3ZBP6</accession>
<feature type="domain" description="HMA" evidence="1">
    <location>
        <begin position="2"/>
        <end position="65"/>
    </location>
</feature>
<sequence length="70" mass="7071">MATIVLDVTGMTCDGCVKSVQKAIAAKDPNAVVVVNRVVGRVAVDGKLTLDEAADAIRGAGYEAQPAVTG</sequence>
<comment type="caution">
    <text evidence="2">The sequence shown here is derived from an EMBL/GenBank/DDBJ whole genome shotgun (WGS) entry which is preliminary data.</text>
</comment>
<dbReference type="InterPro" id="IPR036163">
    <property type="entry name" value="HMA_dom_sf"/>
</dbReference>
<proteinExistence type="predicted"/>
<dbReference type="SUPFAM" id="SSF55008">
    <property type="entry name" value="HMA, heavy metal-associated domain"/>
    <property type="match status" value="1"/>
</dbReference>
<keyword evidence="3" id="KW-1185">Reference proteome</keyword>
<dbReference type="InterPro" id="IPR006121">
    <property type="entry name" value="HMA_dom"/>
</dbReference>
<dbReference type="RefSeq" id="WP_378777387.1">
    <property type="nucleotide sequence ID" value="NZ_JBHTMX010000286.1"/>
</dbReference>
<evidence type="ECO:0000313" key="3">
    <source>
        <dbReference type="Proteomes" id="UP001597171"/>
    </source>
</evidence>
<dbReference type="EMBL" id="JBHTMX010000286">
    <property type="protein sequence ID" value="MFD1333649.1"/>
    <property type="molecule type" value="Genomic_DNA"/>
</dbReference>
<gene>
    <name evidence="2" type="ORF">ACFQ4O_16725</name>
</gene>
<evidence type="ECO:0000259" key="1">
    <source>
        <dbReference type="PROSITE" id="PS50846"/>
    </source>
</evidence>
<protein>
    <submittedName>
        <fullName evidence="2">Heavy-metal-associated domain-containing protein</fullName>
    </submittedName>
</protein>
<name>A0ABW3ZBP6_9HYPH</name>
<reference evidence="3" key="1">
    <citation type="journal article" date="2019" name="Int. J. Syst. Evol. Microbiol.">
        <title>The Global Catalogue of Microorganisms (GCM) 10K type strain sequencing project: providing services to taxonomists for standard genome sequencing and annotation.</title>
        <authorList>
            <consortium name="The Broad Institute Genomics Platform"/>
            <consortium name="The Broad Institute Genome Sequencing Center for Infectious Disease"/>
            <person name="Wu L."/>
            <person name="Ma J."/>
        </authorList>
    </citation>
    <scope>NUCLEOTIDE SEQUENCE [LARGE SCALE GENOMIC DNA]</scope>
    <source>
        <strain evidence="3">CCUG 61696</strain>
    </source>
</reference>